<evidence type="ECO:0000313" key="3">
    <source>
        <dbReference type="EMBL" id="KAK2140582.1"/>
    </source>
</evidence>
<comment type="caution">
    <text evidence="4">The sequence shown here is derived from an EMBL/GenBank/DDBJ whole genome shotgun (WGS) entry which is preliminary data.</text>
</comment>
<dbReference type="EMBL" id="JAODUO010005674">
    <property type="protein sequence ID" value="KAK2140580.1"/>
    <property type="molecule type" value="Genomic_DNA"/>
</dbReference>
<accession>A0AAD9J2V1</accession>
<name>A0AAD9J2V1_RIDPI</name>
<keyword evidence="5" id="KW-1185">Reference proteome</keyword>
<dbReference type="EMBL" id="JAODUO010005674">
    <property type="protein sequence ID" value="KAK2140582.1"/>
    <property type="molecule type" value="Genomic_DNA"/>
</dbReference>
<dbReference type="EMBL" id="JAODUO010005674">
    <property type="protein sequence ID" value="KAK2140581.1"/>
    <property type="molecule type" value="Genomic_DNA"/>
</dbReference>
<dbReference type="EMBL" id="JAODUO010004059">
    <property type="protein sequence ID" value="KAK2144960.1"/>
    <property type="molecule type" value="Genomic_DNA"/>
</dbReference>
<sequence>MQKRALYERWYMRGCSRLVHLFVRAWQHTSAVFYRNQRMQQYAVP</sequence>
<evidence type="ECO:0000313" key="5">
    <source>
        <dbReference type="Proteomes" id="UP001209878"/>
    </source>
</evidence>
<dbReference type="Proteomes" id="UP001209878">
    <property type="component" value="Unassembled WGS sequence"/>
</dbReference>
<protein>
    <submittedName>
        <fullName evidence="4">Uncharacterized protein</fullName>
    </submittedName>
</protein>
<evidence type="ECO:0000313" key="4">
    <source>
        <dbReference type="EMBL" id="KAK2144960.1"/>
    </source>
</evidence>
<dbReference type="AlphaFoldDB" id="A0AAD9J2V1"/>
<organism evidence="4 5">
    <name type="scientific">Ridgeia piscesae</name>
    <name type="common">Tubeworm</name>
    <dbReference type="NCBI Taxonomy" id="27915"/>
    <lineage>
        <taxon>Eukaryota</taxon>
        <taxon>Metazoa</taxon>
        <taxon>Spiralia</taxon>
        <taxon>Lophotrochozoa</taxon>
        <taxon>Annelida</taxon>
        <taxon>Polychaeta</taxon>
        <taxon>Sedentaria</taxon>
        <taxon>Canalipalpata</taxon>
        <taxon>Sabellida</taxon>
        <taxon>Siboglinidae</taxon>
        <taxon>Ridgeia</taxon>
    </lineage>
</organism>
<gene>
    <name evidence="4" type="ORF">NP493_4074g00000</name>
    <name evidence="2" type="ORF">NP493_5681g00000</name>
    <name evidence="1" type="ORF">NP493_5681g00001</name>
    <name evidence="3" type="ORF">NP493_5681g00002</name>
</gene>
<reference evidence="4" key="1">
    <citation type="journal article" date="2023" name="Mol. Biol. Evol.">
        <title>Third-Generation Sequencing Reveals the Adaptive Role of the Epigenome in Three Deep-Sea Polychaetes.</title>
        <authorList>
            <person name="Perez M."/>
            <person name="Aroh O."/>
            <person name="Sun Y."/>
            <person name="Lan Y."/>
            <person name="Juniper S.K."/>
            <person name="Young C.R."/>
            <person name="Angers B."/>
            <person name="Qian P.Y."/>
        </authorList>
    </citation>
    <scope>NUCLEOTIDE SEQUENCE</scope>
    <source>
        <strain evidence="4">R07B-5</strain>
    </source>
</reference>
<proteinExistence type="predicted"/>
<evidence type="ECO:0000313" key="2">
    <source>
        <dbReference type="EMBL" id="KAK2140581.1"/>
    </source>
</evidence>
<evidence type="ECO:0000313" key="1">
    <source>
        <dbReference type="EMBL" id="KAK2140580.1"/>
    </source>
</evidence>